<dbReference type="EMBL" id="CAUYUJ010021805">
    <property type="protein sequence ID" value="CAK0907102.1"/>
    <property type="molecule type" value="Genomic_DNA"/>
</dbReference>
<gene>
    <name evidence="1" type="ORF">PCOR1329_LOCUS82230</name>
</gene>
<comment type="caution">
    <text evidence="1">The sequence shown here is derived from an EMBL/GenBank/DDBJ whole genome shotgun (WGS) entry which is preliminary data.</text>
</comment>
<accession>A0ABN9Y8X3</accession>
<name>A0ABN9Y8X3_9DINO</name>
<organism evidence="1 2">
    <name type="scientific">Prorocentrum cordatum</name>
    <dbReference type="NCBI Taxonomy" id="2364126"/>
    <lineage>
        <taxon>Eukaryota</taxon>
        <taxon>Sar</taxon>
        <taxon>Alveolata</taxon>
        <taxon>Dinophyceae</taxon>
        <taxon>Prorocentrales</taxon>
        <taxon>Prorocentraceae</taxon>
        <taxon>Prorocentrum</taxon>
    </lineage>
</organism>
<feature type="non-terminal residue" evidence="1">
    <location>
        <position position="55"/>
    </location>
</feature>
<dbReference type="Proteomes" id="UP001189429">
    <property type="component" value="Unassembled WGS sequence"/>
</dbReference>
<protein>
    <submittedName>
        <fullName evidence="1">Uncharacterized protein</fullName>
    </submittedName>
</protein>
<reference evidence="1" key="1">
    <citation type="submission" date="2023-10" db="EMBL/GenBank/DDBJ databases">
        <authorList>
            <person name="Chen Y."/>
            <person name="Shah S."/>
            <person name="Dougan E. K."/>
            <person name="Thang M."/>
            <person name="Chan C."/>
        </authorList>
    </citation>
    <scope>NUCLEOTIDE SEQUENCE [LARGE SCALE GENOMIC DNA]</scope>
</reference>
<evidence type="ECO:0000313" key="2">
    <source>
        <dbReference type="Proteomes" id="UP001189429"/>
    </source>
</evidence>
<dbReference type="InterPro" id="IPR011990">
    <property type="entry name" value="TPR-like_helical_dom_sf"/>
</dbReference>
<dbReference type="Gene3D" id="1.25.40.10">
    <property type="entry name" value="Tetratricopeptide repeat domain"/>
    <property type="match status" value="1"/>
</dbReference>
<dbReference type="SUPFAM" id="SSF48452">
    <property type="entry name" value="TPR-like"/>
    <property type="match status" value="1"/>
</dbReference>
<proteinExistence type="predicted"/>
<sequence>MLPKALKLALNPRAFANRAVASLYLGNLEQCVEDCGHALRLLDKRRQSQEQGGMP</sequence>
<evidence type="ECO:0000313" key="1">
    <source>
        <dbReference type="EMBL" id="CAK0907102.1"/>
    </source>
</evidence>
<keyword evidence="2" id="KW-1185">Reference proteome</keyword>